<keyword evidence="1" id="KW-1133">Transmembrane helix</keyword>
<dbReference type="GeneID" id="303172404"/>
<dbReference type="EMBL" id="FUHU01000020">
    <property type="protein sequence ID" value="SJM54235.1"/>
    <property type="molecule type" value="Genomic_DNA"/>
</dbReference>
<feature type="transmembrane region" description="Helical" evidence="1">
    <location>
        <begin position="144"/>
        <end position="166"/>
    </location>
</feature>
<keyword evidence="3" id="KW-1185">Reference proteome</keyword>
<feature type="transmembrane region" description="Helical" evidence="1">
    <location>
        <begin position="178"/>
        <end position="202"/>
    </location>
</feature>
<feature type="transmembrane region" description="Helical" evidence="1">
    <location>
        <begin position="54"/>
        <end position="74"/>
    </location>
</feature>
<feature type="transmembrane region" description="Helical" evidence="1">
    <location>
        <begin position="267"/>
        <end position="285"/>
    </location>
</feature>
<keyword evidence="1" id="KW-0812">Transmembrane</keyword>
<feature type="transmembrane region" description="Helical" evidence="1">
    <location>
        <begin position="107"/>
        <end position="132"/>
    </location>
</feature>
<keyword evidence="1" id="KW-0472">Membrane</keyword>
<protein>
    <submittedName>
        <fullName evidence="2">Uncharacterized protein</fullName>
    </submittedName>
</protein>
<feature type="transmembrane region" description="Helical" evidence="1">
    <location>
        <begin position="214"/>
        <end position="235"/>
    </location>
</feature>
<dbReference type="Proteomes" id="UP000195787">
    <property type="component" value="Unassembled WGS sequence"/>
</dbReference>
<organism evidence="2 3">
    <name type="scientific">Agrococcus casei LMG 22410</name>
    <dbReference type="NCBI Taxonomy" id="1255656"/>
    <lineage>
        <taxon>Bacteria</taxon>
        <taxon>Bacillati</taxon>
        <taxon>Actinomycetota</taxon>
        <taxon>Actinomycetes</taxon>
        <taxon>Micrococcales</taxon>
        <taxon>Microbacteriaceae</taxon>
        <taxon>Agrococcus</taxon>
    </lineage>
</organism>
<dbReference type="AlphaFoldDB" id="A0A1R4FE61"/>
<proteinExistence type="predicted"/>
<evidence type="ECO:0000256" key="1">
    <source>
        <dbReference type="SAM" id="Phobius"/>
    </source>
</evidence>
<evidence type="ECO:0000313" key="3">
    <source>
        <dbReference type="Proteomes" id="UP000195787"/>
    </source>
</evidence>
<evidence type="ECO:0000313" key="2">
    <source>
        <dbReference type="EMBL" id="SJM54235.1"/>
    </source>
</evidence>
<dbReference type="RefSeq" id="WP_086991274.1">
    <property type="nucleotide sequence ID" value="NZ_FUHU01000020.1"/>
</dbReference>
<gene>
    <name evidence="2" type="ORF">CZ674_04185</name>
</gene>
<name>A0A1R4FE61_9MICO</name>
<feature type="transmembrane region" description="Helical" evidence="1">
    <location>
        <begin position="80"/>
        <end position="100"/>
    </location>
</feature>
<reference evidence="2 3" key="1">
    <citation type="submission" date="2017-02" db="EMBL/GenBank/DDBJ databases">
        <authorList>
            <person name="Peterson S.W."/>
        </authorList>
    </citation>
    <scope>NUCLEOTIDE SEQUENCE [LARGE SCALE GENOMIC DNA]</scope>
    <source>
        <strain evidence="2 3">LMG 22410</strain>
    </source>
</reference>
<sequence>MTDDANRSEVPPAPGEELVIVDGKVAADFPAAPEGVHWSTYGLDVAPPPPPRGILPAVALTGLVIGTFLLGVFPVDATNWPTATLATFASIHLILVAGALGYRSRAFASVAFGLSIALAVAAPIVLLVTALINSTPQSTGDLGVIGTTFVLSSMLTTIAAVLAFVASFKRRDWPRGMVITAAAMVGVAALGMLVSSVITQALQGVSADVSAGFHAYWITAVQLLVLPVSATLVGIRNPKFKLIAAALLVLTVPPILVPIPIGFTLTHLAVPLPFIGAAVAAVFSARRFTETTHYGDPDRRLST</sequence>
<feature type="transmembrane region" description="Helical" evidence="1">
    <location>
        <begin position="242"/>
        <end position="261"/>
    </location>
</feature>
<accession>A0A1R4FE61</accession>